<evidence type="ECO:0000256" key="1">
    <source>
        <dbReference type="ARBA" id="ARBA00000085"/>
    </source>
</evidence>
<sequence>MVLTDPRQADNPIVYVNDAFTEVTGYSRAAAIGRNCRFLQGPETDRESLDTLRDAVAQGRSVTTDLRNYRADGTAFWNRLMIAPLADDSSRPRYFLGVQMALPENGPKPPEVRSRELDAALSEIQHRVKNHLSMIVGMIRVQARASSAREEFETLSHRIEALQLLYEEMSEAVKDGSSNRAPVSLGSYLSRVANAIAHIDGRRGVRVNIDVDAVSMPFEDATRLGLITSELMTNAMQHAFVGRDAGVVEMRLKALSNGTLRLQISDDGVGLPPGATWPDEGSLGGRIVAQLVEALDAGLSVGRGSAGTIVSVDVPPRRDL</sequence>
<feature type="domain" description="Histidine kinase" evidence="12">
    <location>
        <begin position="123"/>
        <end position="318"/>
    </location>
</feature>
<name>A0A3N2R5Q6_9RHOB</name>
<keyword evidence="5" id="KW-0288">FMN</keyword>
<evidence type="ECO:0000313" key="15">
    <source>
        <dbReference type="Proteomes" id="UP000268016"/>
    </source>
</evidence>
<dbReference type="SUPFAM" id="SSF55785">
    <property type="entry name" value="PYP-like sensor domain (PAS domain)"/>
    <property type="match status" value="1"/>
</dbReference>
<evidence type="ECO:0000256" key="2">
    <source>
        <dbReference type="ARBA" id="ARBA00012438"/>
    </source>
</evidence>
<keyword evidence="4" id="KW-0285">Flavoprotein</keyword>
<comment type="catalytic activity">
    <reaction evidence="1">
        <text>ATP + protein L-histidine = ADP + protein N-phospho-L-histidine.</text>
        <dbReference type="EC" id="2.7.13.3"/>
    </reaction>
</comment>
<keyword evidence="9" id="KW-0067">ATP-binding</keyword>
<evidence type="ECO:0000256" key="7">
    <source>
        <dbReference type="ARBA" id="ARBA00022741"/>
    </source>
</evidence>
<reference evidence="14 15" key="1">
    <citation type="submission" date="2018-10" db="EMBL/GenBank/DDBJ databases">
        <title>Histidinibacterium lentulum gen. nov., sp. nov., a marine bacterium from the culture broth of Picochlorum sp. 122.</title>
        <authorList>
            <person name="Wang G."/>
        </authorList>
    </citation>
    <scope>NUCLEOTIDE SEQUENCE [LARGE SCALE GENOMIC DNA]</scope>
    <source>
        <strain evidence="14 15">B17</strain>
    </source>
</reference>
<evidence type="ECO:0000259" key="13">
    <source>
        <dbReference type="PROSITE" id="PS50112"/>
    </source>
</evidence>
<evidence type="ECO:0000256" key="8">
    <source>
        <dbReference type="ARBA" id="ARBA00022777"/>
    </source>
</evidence>
<keyword evidence="10" id="KW-0157">Chromophore</keyword>
<keyword evidence="3" id="KW-0597">Phosphoprotein</keyword>
<dbReference type="InterPro" id="IPR035965">
    <property type="entry name" value="PAS-like_dom_sf"/>
</dbReference>
<evidence type="ECO:0000256" key="10">
    <source>
        <dbReference type="ARBA" id="ARBA00022991"/>
    </source>
</evidence>
<dbReference type="SUPFAM" id="SSF55874">
    <property type="entry name" value="ATPase domain of HSP90 chaperone/DNA topoisomerase II/histidine kinase"/>
    <property type="match status" value="1"/>
</dbReference>
<dbReference type="CDD" id="cd00130">
    <property type="entry name" value="PAS"/>
    <property type="match status" value="1"/>
</dbReference>
<dbReference type="InterPro" id="IPR005467">
    <property type="entry name" value="His_kinase_dom"/>
</dbReference>
<evidence type="ECO:0000256" key="6">
    <source>
        <dbReference type="ARBA" id="ARBA00022679"/>
    </source>
</evidence>
<organism evidence="14 15">
    <name type="scientific">Histidinibacterium lentulum</name>
    <dbReference type="NCBI Taxonomy" id="2480588"/>
    <lineage>
        <taxon>Bacteria</taxon>
        <taxon>Pseudomonadati</taxon>
        <taxon>Pseudomonadota</taxon>
        <taxon>Alphaproteobacteria</taxon>
        <taxon>Rhodobacterales</taxon>
        <taxon>Paracoccaceae</taxon>
        <taxon>Histidinibacterium</taxon>
    </lineage>
</organism>
<dbReference type="InterPro" id="IPR011102">
    <property type="entry name" value="Sig_transdc_His_kinase_HWE"/>
</dbReference>
<protein>
    <recommendedName>
        <fullName evidence="2">histidine kinase</fullName>
        <ecNumber evidence="2">2.7.13.3</ecNumber>
    </recommendedName>
</protein>
<dbReference type="PANTHER" id="PTHR47429">
    <property type="entry name" value="PROTEIN TWIN LOV 1"/>
    <property type="match status" value="1"/>
</dbReference>
<keyword evidence="7" id="KW-0547">Nucleotide-binding</keyword>
<dbReference type="EC" id="2.7.13.3" evidence="2"/>
<keyword evidence="15" id="KW-1185">Reference proteome</keyword>
<dbReference type="AlphaFoldDB" id="A0A3N2R5Q6"/>
<dbReference type="GO" id="GO:0004673">
    <property type="term" value="F:protein histidine kinase activity"/>
    <property type="evidence" value="ECO:0007669"/>
    <property type="project" value="UniProtKB-EC"/>
</dbReference>
<dbReference type="SMART" id="SM00911">
    <property type="entry name" value="HWE_HK"/>
    <property type="match status" value="1"/>
</dbReference>
<dbReference type="OrthoDB" id="489241at2"/>
<dbReference type="Pfam" id="PF13426">
    <property type="entry name" value="PAS_9"/>
    <property type="match status" value="1"/>
</dbReference>
<evidence type="ECO:0000256" key="9">
    <source>
        <dbReference type="ARBA" id="ARBA00022840"/>
    </source>
</evidence>
<evidence type="ECO:0000313" key="14">
    <source>
        <dbReference type="EMBL" id="ROU02822.1"/>
    </source>
</evidence>
<dbReference type="GO" id="GO:0005524">
    <property type="term" value="F:ATP binding"/>
    <property type="evidence" value="ECO:0007669"/>
    <property type="project" value="UniProtKB-KW"/>
</dbReference>
<dbReference type="InterPro" id="IPR003594">
    <property type="entry name" value="HATPase_dom"/>
</dbReference>
<feature type="domain" description="PAS" evidence="13">
    <location>
        <begin position="1"/>
        <end position="59"/>
    </location>
</feature>
<dbReference type="InterPro" id="IPR011495">
    <property type="entry name" value="Sig_transdc_His_kin_sub2_dim/P"/>
</dbReference>
<dbReference type="Gene3D" id="3.30.565.10">
    <property type="entry name" value="Histidine kinase-like ATPase, C-terminal domain"/>
    <property type="match status" value="1"/>
</dbReference>
<dbReference type="NCBIfam" id="TIGR00229">
    <property type="entry name" value="sensory_box"/>
    <property type="match status" value="1"/>
</dbReference>
<evidence type="ECO:0000256" key="11">
    <source>
        <dbReference type="SAM" id="Coils"/>
    </source>
</evidence>
<dbReference type="Pfam" id="PF07568">
    <property type="entry name" value="HisKA_2"/>
    <property type="match status" value="1"/>
</dbReference>
<dbReference type="PROSITE" id="PS50109">
    <property type="entry name" value="HIS_KIN"/>
    <property type="match status" value="1"/>
</dbReference>
<accession>A0A3N2R5Q6</accession>
<feature type="coiled-coil region" evidence="11">
    <location>
        <begin position="145"/>
        <end position="172"/>
    </location>
</feature>
<evidence type="ECO:0000256" key="4">
    <source>
        <dbReference type="ARBA" id="ARBA00022630"/>
    </source>
</evidence>
<dbReference type="InterPro" id="IPR036890">
    <property type="entry name" value="HATPase_C_sf"/>
</dbReference>
<keyword evidence="6" id="KW-0808">Transferase</keyword>
<dbReference type="EMBL" id="RDRB01000004">
    <property type="protein sequence ID" value="ROU02822.1"/>
    <property type="molecule type" value="Genomic_DNA"/>
</dbReference>
<dbReference type="Proteomes" id="UP000268016">
    <property type="component" value="Unassembled WGS sequence"/>
</dbReference>
<gene>
    <name evidence="14" type="ORF">EAT49_10500</name>
</gene>
<evidence type="ECO:0000256" key="3">
    <source>
        <dbReference type="ARBA" id="ARBA00022553"/>
    </source>
</evidence>
<dbReference type="InterPro" id="IPR001610">
    <property type="entry name" value="PAC"/>
</dbReference>
<keyword evidence="11" id="KW-0175">Coiled coil</keyword>
<dbReference type="InterPro" id="IPR000014">
    <property type="entry name" value="PAS"/>
</dbReference>
<dbReference type="PANTHER" id="PTHR47429:SF2">
    <property type="entry name" value="PROTEIN TWIN LOV 1"/>
    <property type="match status" value="1"/>
</dbReference>
<evidence type="ECO:0000259" key="12">
    <source>
        <dbReference type="PROSITE" id="PS50109"/>
    </source>
</evidence>
<dbReference type="SMART" id="SM00387">
    <property type="entry name" value="HATPase_c"/>
    <property type="match status" value="1"/>
</dbReference>
<comment type="caution">
    <text evidence="14">The sequence shown here is derived from an EMBL/GenBank/DDBJ whole genome shotgun (WGS) entry which is preliminary data.</text>
</comment>
<dbReference type="PROSITE" id="PS50112">
    <property type="entry name" value="PAS"/>
    <property type="match status" value="1"/>
</dbReference>
<dbReference type="SMART" id="SM00086">
    <property type="entry name" value="PAC"/>
    <property type="match status" value="1"/>
</dbReference>
<keyword evidence="8" id="KW-0418">Kinase</keyword>
<dbReference type="Pfam" id="PF02518">
    <property type="entry name" value="HATPase_c"/>
    <property type="match status" value="1"/>
</dbReference>
<proteinExistence type="predicted"/>
<dbReference type="Gene3D" id="3.30.450.20">
    <property type="entry name" value="PAS domain"/>
    <property type="match status" value="1"/>
</dbReference>
<evidence type="ECO:0000256" key="5">
    <source>
        <dbReference type="ARBA" id="ARBA00022643"/>
    </source>
</evidence>